<dbReference type="OrthoDB" id="5318241at2759"/>
<gene>
    <name evidence="2" type="ORF">CC80DRAFT_111946</name>
</gene>
<dbReference type="EMBL" id="ML976996">
    <property type="protein sequence ID" value="KAF1955085.1"/>
    <property type="molecule type" value="Genomic_DNA"/>
</dbReference>
<evidence type="ECO:0000313" key="2">
    <source>
        <dbReference type="EMBL" id="KAF1955085.1"/>
    </source>
</evidence>
<feature type="chain" id="PRO_5025436690" evidence="1">
    <location>
        <begin position="21"/>
        <end position="119"/>
    </location>
</feature>
<feature type="signal peptide" evidence="1">
    <location>
        <begin position="1"/>
        <end position="20"/>
    </location>
</feature>
<evidence type="ECO:0000313" key="3">
    <source>
        <dbReference type="Proteomes" id="UP000800035"/>
    </source>
</evidence>
<accession>A0A6A5TQV9</accession>
<proteinExistence type="predicted"/>
<keyword evidence="1" id="KW-0732">Signal</keyword>
<dbReference type="AlphaFoldDB" id="A0A6A5TQV9"/>
<sequence length="119" mass="13862">MLSILLHLAVFSAFLQSTITSPLHTMWPSFLRRTPTRLAFTRRRPPLFSAYGPSPIRRSHFPPQPERGPTLREIRKVSPYSNIGRLHEGIWYCNCNLPAARYRVKRFGPNKDKRCKLCL</sequence>
<evidence type="ECO:0000256" key="1">
    <source>
        <dbReference type="SAM" id="SignalP"/>
    </source>
</evidence>
<organism evidence="2 3">
    <name type="scientific">Byssothecium circinans</name>
    <dbReference type="NCBI Taxonomy" id="147558"/>
    <lineage>
        <taxon>Eukaryota</taxon>
        <taxon>Fungi</taxon>
        <taxon>Dikarya</taxon>
        <taxon>Ascomycota</taxon>
        <taxon>Pezizomycotina</taxon>
        <taxon>Dothideomycetes</taxon>
        <taxon>Pleosporomycetidae</taxon>
        <taxon>Pleosporales</taxon>
        <taxon>Massarineae</taxon>
        <taxon>Massarinaceae</taxon>
        <taxon>Byssothecium</taxon>
    </lineage>
</organism>
<name>A0A6A5TQV9_9PLEO</name>
<dbReference type="Proteomes" id="UP000800035">
    <property type="component" value="Unassembled WGS sequence"/>
</dbReference>
<protein>
    <submittedName>
        <fullName evidence="2">Uncharacterized protein</fullName>
    </submittedName>
</protein>
<reference evidence="2" key="1">
    <citation type="journal article" date="2020" name="Stud. Mycol.">
        <title>101 Dothideomycetes genomes: a test case for predicting lifestyles and emergence of pathogens.</title>
        <authorList>
            <person name="Haridas S."/>
            <person name="Albert R."/>
            <person name="Binder M."/>
            <person name="Bloem J."/>
            <person name="Labutti K."/>
            <person name="Salamov A."/>
            <person name="Andreopoulos B."/>
            <person name="Baker S."/>
            <person name="Barry K."/>
            <person name="Bills G."/>
            <person name="Bluhm B."/>
            <person name="Cannon C."/>
            <person name="Castanera R."/>
            <person name="Culley D."/>
            <person name="Daum C."/>
            <person name="Ezra D."/>
            <person name="Gonzalez J."/>
            <person name="Henrissat B."/>
            <person name="Kuo A."/>
            <person name="Liang C."/>
            <person name="Lipzen A."/>
            <person name="Lutzoni F."/>
            <person name="Magnuson J."/>
            <person name="Mondo S."/>
            <person name="Nolan M."/>
            <person name="Ohm R."/>
            <person name="Pangilinan J."/>
            <person name="Park H.-J."/>
            <person name="Ramirez L."/>
            <person name="Alfaro M."/>
            <person name="Sun H."/>
            <person name="Tritt A."/>
            <person name="Yoshinaga Y."/>
            <person name="Zwiers L.-H."/>
            <person name="Turgeon B."/>
            <person name="Goodwin S."/>
            <person name="Spatafora J."/>
            <person name="Crous P."/>
            <person name="Grigoriev I."/>
        </authorList>
    </citation>
    <scope>NUCLEOTIDE SEQUENCE</scope>
    <source>
        <strain evidence="2">CBS 675.92</strain>
    </source>
</reference>
<keyword evidence="3" id="KW-1185">Reference proteome</keyword>